<keyword evidence="1" id="KW-1133">Transmembrane helix</keyword>
<comment type="caution">
    <text evidence="2">The sequence shown here is derived from an EMBL/GenBank/DDBJ whole genome shotgun (WGS) entry which is preliminary data.</text>
</comment>
<feature type="transmembrane region" description="Helical" evidence="1">
    <location>
        <begin position="165"/>
        <end position="184"/>
    </location>
</feature>
<dbReference type="Proteomes" id="UP000770717">
    <property type="component" value="Unassembled WGS sequence"/>
</dbReference>
<dbReference type="OrthoDB" id="5586934at2759"/>
<reference evidence="2" key="1">
    <citation type="thesis" date="2020" institute="ProQuest LLC" country="789 East Eisenhower Parkway, Ann Arbor, MI, USA">
        <title>Comparative Genomics and Chromosome Evolution.</title>
        <authorList>
            <person name="Mudd A.B."/>
        </authorList>
    </citation>
    <scope>NUCLEOTIDE SEQUENCE</scope>
    <source>
        <strain evidence="2">HN-11 Male</strain>
        <tissue evidence="2">Kidney and liver</tissue>
    </source>
</reference>
<proteinExistence type="predicted"/>
<accession>A0A8J6K8C7</accession>
<keyword evidence="1" id="KW-0812">Transmembrane</keyword>
<feature type="transmembrane region" description="Helical" evidence="1">
    <location>
        <begin position="58"/>
        <end position="78"/>
    </location>
</feature>
<gene>
    <name evidence="2" type="ORF">GDO78_010075</name>
</gene>
<protein>
    <submittedName>
        <fullName evidence="2">Uncharacterized protein</fullName>
    </submittedName>
</protein>
<feature type="transmembrane region" description="Helical" evidence="1">
    <location>
        <begin position="204"/>
        <end position="222"/>
    </location>
</feature>
<feature type="transmembrane region" description="Helical" evidence="1">
    <location>
        <begin position="231"/>
        <end position="250"/>
    </location>
</feature>
<dbReference type="AlphaFoldDB" id="A0A8J6K8C7"/>
<feature type="transmembrane region" description="Helical" evidence="1">
    <location>
        <begin position="99"/>
        <end position="118"/>
    </location>
</feature>
<feature type="transmembrane region" description="Helical" evidence="1">
    <location>
        <begin position="124"/>
        <end position="144"/>
    </location>
</feature>
<feature type="transmembrane region" description="Helical" evidence="1">
    <location>
        <begin position="262"/>
        <end position="286"/>
    </location>
</feature>
<organism evidence="2 3">
    <name type="scientific">Eleutherodactylus coqui</name>
    <name type="common">Puerto Rican coqui</name>
    <dbReference type="NCBI Taxonomy" id="57060"/>
    <lineage>
        <taxon>Eukaryota</taxon>
        <taxon>Metazoa</taxon>
        <taxon>Chordata</taxon>
        <taxon>Craniata</taxon>
        <taxon>Vertebrata</taxon>
        <taxon>Euteleostomi</taxon>
        <taxon>Amphibia</taxon>
        <taxon>Batrachia</taxon>
        <taxon>Anura</taxon>
        <taxon>Neobatrachia</taxon>
        <taxon>Hyloidea</taxon>
        <taxon>Eleutherodactylidae</taxon>
        <taxon>Eleutherodactylinae</taxon>
        <taxon>Eleutherodactylus</taxon>
        <taxon>Eleutherodactylus</taxon>
    </lineage>
</organism>
<feature type="transmembrane region" description="Helical" evidence="1">
    <location>
        <begin position="5"/>
        <end position="25"/>
    </location>
</feature>
<keyword evidence="3" id="KW-1185">Reference proteome</keyword>
<dbReference type="EMBL" id="WNTK01000005">
    <property type="protein sequence ID" value="KAG9484503.1"/>
    <property type="molecule type" value="Genomic_DNA"/>
</dbReference>
<sequence>MYEHCVYKIILILLTVAVYIVMVAFNAGAGSGLMKDIFIQTVGNISSKYRTDFTPSGWTFMIWNVIYAWQFLWLGYVLSGIFRRSELGWMYLKPNVFPTSFYIVWILNNILNIGWLLLWDREFLIPALVFLSVIAFTNYIVLFISHRALYLYEEWLYRQRRKDLWLIRIFAQNGIAVYATWTTIASLLNFSVVLTYNGNIPNDTSTTVCLSILAFEVVLWFCLENFVFDKYVRYTLTVYPVIIVALSGALDKHFTAAAPDRNNIYIAVLLSVACALFVVRLVLVIWRHFKQPIYTRASNKTSLPLA</sequence>
<dbReference type="PANTHER" id="PTHR33802:SF4">
    <property type="entry name" value="SI:DKEY-29D8.3"/>
    <property type="match status" value="1"/>
</dbReference>
<dbReference type="PANTHER" id="PTHR33802">
    <property type="entry name" value="SI:CH211-161H7.5-RELATED"/>
    <property type="match status" value="1"/>
</dbReference>
<keyword evidence="1" id="KW-0472">Membrane</keyword>
<evidence type="ECO:0000313" key="2">
    <source>
        <dbReference type="EMBL" id="KAG9484503.1"/>
    </source>
</evidence>
<evidence type="ECO:0000256" key="1">
    <source>
        <dbReference type="SAM" id="Phobius"/>
    </source>
</evidence>
<name>A0A8J6K8C7_ELECQ</name>
<evidence type="ECO:0000313" key="3">
    <source>
        <dbReference type="Proteomes" id="UP000770717"/>
    </source>
</evidence>